<evidence type="ECO:0000313" key="3">
    <source>
        <dbReference type="Proteomes" id="UP001485043"/>
    </source>
</evidence>
<comment type="caution">
    <text evidence="2">The sequence shown here is derived from an EMBL/GenBank/DDBJ whole genome shotgun (WGS) entry which is preliminary data.</text>
</comment>
<dbReference type="AlphaFoldDB" id="A0AAW1SRG8"/>
<feature type="region of interest" description="Disordered" evidence="1">
    <location>
        <begin position="256"/>
        <end position="277"/>
    </location>
</feature>
<gene>
    <name evidence="2" type="ORF">WJX84_004359</name>
</gene>
<proteinExistence type="predicted"/>
<dbReference type="EMBL" id="JALJOV010001085">
    <property type="protein sequence ID" value="KAK9854802.1"/>
    <property type="molecule type" value="Genomic_DNA"/>
</dbReference>
<evidence type="ECO:0000256" key="1">
    <source>
        <dbReference type="SAM" id="MobiDB-lite"/>
    </source>
</evidence>
<keyword evidence="3" id="KW-1185">Reference proteome</keyword>
<accession>A0AAW1SRG8</accession>
<sequence length="303" mass="33305">MSELRLEQVPAIPDSCEPGRLDVFTAHLLPRLITQSLLGLRGTCKKMQDSLLVDKANAVWAGLAAPLLPAGFHTLAQKCLSSRRQGRACRMRTIFGSGHHILLRSPARSSPDAGPFKGGPHLVVKQVQTGRTLWCDDPDTYGTRLDQAGRPAHWSENGDGQQSLLLPSGTLLTFCWIAPEPQEAMFCTGEYPDTSINSYTLSHTGLPRSTTFSSSSRFYCRQNVGPHGFCPAWLLPNLLPHEAASSQLHRRAFPNEHKTWAGSDSRDGALQREDAKPFGKPEDCHFPGIFHPARGPVHLPSKF</sequence>
<protein>
    <submittedName>
        <fullName evidence="2">Uncharacterized protein</fullName>
    </submittedName>
</protein>
<name>A0AAW1SRG8_9CHLO</name>
<evidence type="ECO:0000313" key="2">
    <source>
        <dbReference type="EMBL" id="KAK9854802.1"/>
    </source>
</evidence>
<organism evidence="2 3">
    <name type="scientific">Apatococcus fuscideae</name>
    <dbReference type="NCBI Taxonomy" id="2026836"/>
    <lineage>
        <taxon>Eukaryota</taxon>
        <taxon>Viridiplantae</taxon>
        <taxon>Chlorophyta</taxon>
        <taxon>core chlorophytes</taxon>
        <taxon>Trebouxiophyceae</taxon>
        <taxon>Chlorellales</taxon>
        <taxon>Chlorellaceae</taxon>
        <taxon>Apatococcus</taxon>
    </lineage>
</organism>
<reference evidence="2 3" key="1">
    <citation type="journal article" date="2024" name="Nat. Commun.">
        <title>Phylogenomics reveals the evolutionary origins of lichenization in chlorophyte algae.</title>
        <authorList>
            <person name="Puginier C."/>
            <person name="Libourel C."/>
            <person name="Otte J."/>
            <person name="Skaloud P."/>
            <person name="Haon M."/>
            <person name="Grisel S."/>
            <person name="Petersen M."/>
            <person name="Berrin J.G."/>
            <person name="Delaux P.M."/>
            <person name="Dal Grande F."/>
            <person name="Keller J."/>
        </authorList>
    </citation>
    <scope>NUCLEOTIDE SEQUENCE [LARGE SCALE GENOMIC DNA]</scope>
    <source>
        <strain evidence="2 3">SAG 2523</strain>
    </source>
</reference>
<dbReference type="Proteomes" id="UP001485043">
    <property type="component" value="Unassembled WGS sequence"/>
</dbReference>